<keyword evidence="5" id="KW-0648">Protein biosynthesis</keyword>
<dbReference type="GO" id="GO:0005737">
    <property type="term" value="C:cytoplasm"/>
    <property type="evidence" value="ECO:0007669"/>
    <property type="project" value="UniProtKB-SubCell"/>
</dbReference>
<evidence type="ECO:0000256" key="3">
    <source>
        <dbReference type="ARBA" id="ARBA00022490"/>
    </source>
</evidence>
<dbReference type="InterPro" id="IPR004161">
    <property type="entry name" value="EFTu-like_2"/>
</dbReference>
<dbReference type="CDD" id="cd15491">
    <property type="entry name" value="selB_III"/>
    <property type="match status" value="1"/>
</dbReference>
<dbReference type="InterPro" id="IPR004535">
    <property type="entry name" value="Transl_elong_SelB"/>
</dbReference>
<dbReference type="InterPro" id="IPR009001">
    <property type="entry name" value="Transl_elong_EF1A/Init_IF2_C"/>
</dbReference>
<keyword evidence="6" id="KW-0342">GTP-binding</keyword>
<dbReference type="EMBL" id="VOPL01000001">
    <property type="protein sequence ID" value="TXB70795.1"/>
    <property type="molecule type" value="Genomic_DNA"/>
</dbReference>
<dbReference type="GO" id="GO:0003746">
    <property type="term" value="F:translation elongation factor activity"/>
    <property type="evidence" value="ECO:0007669"/>
    <property type="project" value="UniProtKB-KW"/>
</dbReference>
<keyword evidence="10" id="KW-0251">Elongation factor</keyword>
<dbReference type="RefSeq" id="WP_147096280.1">
    <property type="nucleotide sequence ID" value="NZ_JBHUFH010000002.1"/>
</dbReference>
<dbReference type="PANTHER" id="PTHR43721">
    <property type="entry name" value="ELONGATION FACTOR TU-RELATED"/>
    <property type="match status" value="1"/>
</dbReference>
<protein>
    <recommendedName>
        <fullName evidence="2">Selenocysteine-specific elongation factor</fullName>
    </recommendedName>
    <alternativeName>
        <fullName evidence="8">SelB translation factor</fullName>
    </alternativeName>
</protein>
<comment type="caution">
    <text evidence="10">The sequence shown here is derived from an EMBL/GenBank/DDBJ whole genome shotgun (WGS) entry which is preliminary data.</text>
</comment>
<dbReference type="InterPro" id="IPR027417">
    <property type="entry name" value="P-loop_NTPase"/>
</dbReference>
<dbReference type="Gene3D" id="2.40.30.10">
    <property type="entry name" value="Translation factors"/>
    <property type="match status" value="1"/>
</dbReference>
<evidence type="ECO:0000256" key="2">
    <source>
        <dbReference type="ARBA" id="ARBA00015953"/>
    </source>
</evidence>
<dbReference type="AlphaFoldDB" id="A0A5C6SB11"/>
<evidence type="ECO:0000256" key="5">
    <source>
        <dbReference type="ARBA" id="ARBA00022917"/>
    </source>
</evidence>
<evidence type="ECO:0000256" key="6">
    <source>
        <dbReference type="ARBA" id="ARBA00023134"/>
    </source>
</evidence>
<dbReference type="GO" id="GO:0001514">
    <property type="term" value="P:selenocysteine incorporation"/>
    <property type="evidence" value="ECO:0007669"/>
    <property type="project" value="InterPro"/>
</dbReference>
<dbReference type="GO" id="GO:0003924">
    <property type="term" value="F:GTPase activity"/>
    <property type="evidence" value="ECO:0007669"/>
    <property type="project" value="InterPro"/>
</dbReference>
<dbReference type="InterPro" id="IPR036388">
    <property type="entry name" value="WH-like_DNA-bd_sf"/>
</dbReference>
<dbReference type="PROSITE" id="PS51722">
    <property type="entry name" value="G_TR_2"/>
    <property type="match status" value="1"/>
</dbReference>
<dbReference type="Proteomes" id="UP000321562">
    <property type="component" value="Unassembled WGS sequence"/>
</dbReference>
<comment type="function">
    <text evidence="7">Translation factor necessary for the incorporation of selenocysteine into proteins. It probably replaces EF-Tu for the insertion of selenocysteine directed by the UGA codon. SelB binds GTP and GDP.</text>
</comment>
<dbReference type="InterPro" id="IPR015191">
    <property type="entry name" value="SelB_WHD4"/>
</dbReference>
<keyword evidence="4" id="KW-0547">Nucleotide-binding</keyword>
<dbReference type="SUPFAM" id="SSF52540">
    <property type="entry name" value="P-loop containing nucleoside triphosphate hydrolases"/>
    <property type="match status" value="1"/>
</dbReference>
<dbReference type="GO" id="GO:0004020">
    <property type="term" value="F:adenylylsulfate kinase activity"/>
    <property type="evidence" value="ECO:0007669"/>
    <property type="project" value="UniProtKB-EC"/>
</dbReference>
<dbReference type="GO" id="GO:0005525">
    <property type="term" value="F:GTP binding"/>
    <property type="evidence" value="ECO:0007669"/>
    <property type="project" value="UniProtKB-KW"/>
</dbReference>
<dbReference type="CDD" id="cd04171">
    <property type="entry name" value="SelB"/>
    <property type="match status" value="1"/>
</dbReference>
<dbReference type="Gene3D" id="3.40.50.300">
    <property type="entry name" value="P-loop containing nucleotide triphosphate hydrolases"/>
    <property type="match status" value="1"/>
</dbReference>
<dbReference type="InterPro" id="IPR015190">
    <property type="entry name" value="Elong_fac_SelB-wing-hlx_typ-2"/>
</dbReference>
<dbReference type="Pfam" id="PF09107">
    <property type="entry name" value="WHD_3rd_SelB"/>
    <property type="match status" value="1"/>
</dbReference>
<accession>A0A5C6SB11</accession>
<dbReference type="GO" id="GO:0003723">
    <property type="term" value="F:RNA binding"/>
    <property type="evidence" value="ECO:0007669"/>
    <property type="project" value="InterPro"/>
</dbReference>
<name>A0A5C6SB11_9RHOB</name>
<evidence type="ECO:0000256" key="4">
    <source>
        <dbReference type="ARBA" id="ARBA00022741"/>
    </source>
</evidence>
<dbReference type="InterPro" id="IPR050055">
    <property type="entry name" value="EF-Tu_GTPase"/>
</dbReference>
<dbReference type="InterPro" id="IPR036390">
    <property type="entry name" value="WH_DNA-bd_sf"/>
</dbReference>
<proteinExistence type="predicted"/>
<dbReference type="SUPFAM" id="SSF50447">
    <property type="entry name" value="Translation proteins"/>
    <property type="match status" value="1"/>
</dbReference>
<dbReference type="Pfam" id="PF09106">
    <property type="entry name" value="WHD_2nd_SelB"/>
    <property type="match status" value="1"/>
</dbReference>
<dbReference type="InterPro" id="IPR057335">
    <property type="entry name" value="Beta-barrel_SelB"/>
</dbReference>
<dbReference type="SUPFAM" id="SSF50465">
    <property type="entry name" value="EF-Tu/eEF-1alpha/eIF2-gamma C-terminal domain"/>
    <property type="match status" value="1"/>
</dbReference>
<evidence type="ECO:0000256" key="1">
    <source>
        <dbReference type="ARBA" id="ARBA00004496"/>
    </source>
</evidence>
<dbReference type="OrthoDB" id="9803139at2"/>
<feature type="domain" description="Tr-type G" evidence="9">
    <location>
        <begin position="1"/>
        <end position="171"/>
    </location>
</feature>
<dbReference type="Pfam" id="PF00009">
    <property type="entry name" value="GTP_EFTU"/>
    <property type="match status" value="1"/>
</dbReference>
<comment type="subcellular location">
    <subcellularLocation>
        <location evidence="1">Cytoplasm</location>
    </subcellularLocation>
</comment>
<evidence type="ECO:0000313" key="11">
    <source>
        <dbReference type="Proteomes" id="UP000321562"/>
    </source>
</evidence>
<dbReference type="Gene3D" id="1.10.10.10">
    <property type="entry name" value="Winged helix-like DNA-binding domain superfamily/Winged helix DNA-binding domain"/>
    <property type="match status" value="3"/>
</dbReference>
<evidence type="ECO:0000256" key="8">
    <source>
        <dbReference type="ARBA" id="ARBA00031615"/>
    </source>
</evidence>
<dbReference type="PRINTS" id="PR00315">
    <property type="entry name" value="ELONGATNFCT"/>
</dbReference>
<dbReference type="InterPro" id="IPR000795">
    <property type="entry name" value="T_Tr_GTP-bd_dom"/>
</dbReference>
<sequence>MIVGTAGHIDHGKTALVRALTGVDTDRLAEEKARGITIDLGFAYADLGDGSVTGFVDVPGHERLVHTMVAGAGGIDLALIVIAADDGIMPQTQEHLAILSLLGVSRAIVAISKADLADTESIAALRKDIAAALATTPLARAPILPVSVVSGQGIEALRDMLAVAAAETTARDASGEVRLIVDRSFTLEGAGTVVTGILRSGAVAAGDQLVVSPSGMPVRVRGLRAQNRRIERAEAGARVALNLAGAAKDQIRRGDMVVSPGLHAPTDRIDVALRWIDPKPLRSGLRARLHLGAAEVEARLVPLGAALTDGRELVQMVLERPLAARIGDTFILRDGSASRTLGGGRLLDLRPPARRRATPERHAALRAADIDDPTSALSALLAVTPNYVELDVFLRDRAVPSSSADAVSADASVIGPAGGRVAILPRTLDALNTAMQQTLLAHHDSNPDLQGIGHEALRLSLTPRLPKPVFDAVLRDAITAGRLVAEAGFVRLPAHAPKMSAADEGVYARIAPLLAAEQRFRPPRVRDIAGALDLPEPEIRRLMKLSARLGRVDQIAHDHFFLRETTAEMAAIIRRLSAQADDGWFTAPAFRDEVQSGRKVAIEVLDFFDRLGLTTRRGDLRQLNRHRADLF</sequence>
<dbReference type="InterPro" id="IPR009000">
    <property type="entry name" value="Transl_B-barrel_sf"/>
</dbReference>
<dbReference type="PANTHER" id="PTHR43721:SF22">
    <property type="entry name" value="ELONGATION FACTOR TU, MITOCHONDRIAL"/>
    <property type="match status" value="1"/>
</dbReference>
<dbReference type="Pfam" id="PF03144">
    <property type="entry name" value="GTP_EFTU_D2"/>
    <property type="match status" value="1"/>
</dbReference>
<keyword evidence="11" id="KW-1185">Reference proteome</keyword>
<evidence type="ECO:0000259" key="9">
    <source>
        <dbReference type="PROSITE" id="PS51722"/>
    </source>
</evidence>
<evidence type="ECO:0000313" key="10">
    <source>
        <dbReference type="EMBL" id="TXB70795.1"/>
    </source>
</evidence>
<keyword evidence="3" id="KW-0963">Cytoplasm</keyword>
<dbReference type="SUPFAM" id="SSF46785">
    <property type="entry name" value="Winged helix' DNA-binding domain"/>
    <property type="match status" value="3"/>
</dbReference>
<evidence type="ECO:0000256" key="7">
    <source>
        <dbReference type="ARBA" id="ARBA00025526"/>
    </source>
</evidence>
<dbReference type="NCBIfam" id="TIGR00475">
    <property type="entry name" value="selB"/>
    <property type="match status" value="1"/>
</dbReference>
<organism evidence="10 11">
    <name type="scientific">Paracoccus aurantiacus</name>
    <dbReference type="NCBI Taxonomy" id="2599412"/>
    <lineage>
        <taxon>Bacteria</taxon>
        <taxon>Pseudomonadati</taxon>
        <taxon>Pseudomonadota</taxon>
        <taxon>Alphaproteobacteria</taxon>
        <taxon>Rhodobacterales</taxon>
        <taxon>Paracoccaceae</taxon>
        <taxon>Paracoccus</taxon>
    </lineage>
</organism>
<dbReference type="Pfam" id="PF25461">
    <property type="entry name" value="Beta-barrel_SelB"/>
    <property type="match status" value="1"/>
</dbReference>
<reference evidence="10 11" key="1">
    <citation type="submission" date="2019-08" db="EMBL/GenBank/DDBJ databases">
        <authorList>
            <person name="Ye J."/>
        </authorList>
    </citation>
    <scope>NUCLEOTIDE SEQUENCE [LARGE SCALE GENOMIC DNA]</scope>
    <source>
        <strain evidence="10 11">TK008</strain>
    </source>
</reference>
<gene>
    <name evidence="10" type="primary">selB</name>
    <name evidence="10" type="ORF">FQV27_02785</name>
</gene>